<dbReference type="Proteomes" id="UP000031972">
    <property type="component" value="Unassembled WGS sequence"/>
</dbReference>
<dbReference type="PATRIC" id="fig|220754.4.peg.2849"/>
<dbReference type="Pfam" id="PF09124">
    <property type="entry name" value="Endonuc-dimeris"/>
    <property type="match status" value="1"/>
</dbReference>
<protein>
    <recommendedName>
        <fullName evidence="1">T4 recombination endonuclease VII dimerisation domain-containing protein</fullName>
    </recommendedName>
</protein>
<evidence type="ECO:0000313" key="3">
    <source>
        <dbReference type="Proteomes" id="UP000031972"/>
    </source>
</evidence>
<dbReference type="RefSeq" id="WP_041059726.1">
    <property type="nucleotide sequence ID" value="NZ_JXRR01000017.1"/>
</dbReference>
<accession>A0A0C2R7D4</accession>
<dbReference type="EMBL" id="JXRR01000017">
    <property type="protein sequence ID" value="KIL46160.1"/>
    <property type="molecule type" value="Genomic_DNA"/>
</dbReference>
<name>A0A0C2R7D4_9BACL</name>
<dbReference type="OrthoDB" id="2454566at2"/>
<keyword evidence="3" id="KW-1185">Reference proteome</keyword>
<dbReference type="InterPro" id="IPR036309">
    <property type="entry name" value="T4_recomb_endonuclease_dim_sf"/>
</dbReference>
<gene>
    <name evidence="2" type="ORF">KR50_28350</name>
</gene>
<reference evidence="2 3" key="1">
    <citation type="submission" date="2015-01" db="EMBL/GenBank/DDBJ databases">
        <title>Jeotgalibacillus campisalis genome sequencing.</title>
        <authorList>
            <person name="Goh K.M."/>
            <person name="Chan K.-G."/>
            <person name="Yaakop A.S."/>
            <person name="Ee R."/>
            <person name="Gan H.M."/>
            <person name="Chan C.S."/>
        </authorList>
    </citation>
    <scope>NUCLEOTIDE SEQUENCE [LARGE SCALE GENOMIC DNA]</scope>
    <source>
        <strain evidence="2 3">SF-57</strain>
    </source>
</reference>
<dbReference type="InterPro" id="IPR036361">
    <property type="entry name" value="SAP_dom_sf"/>
</dbReference>
<evidence type="ECO:0000313" key="2">
    <source>
        <dbReference type="EMBL" id="KIL46160.1"/>
    </source>
</evidence>
<dbReference type="AlphaFoldDB" id="A0A0C2R7D4"/>
<organism evidence="2 3">
    <name type="scientific">Jeotgalibacillus campisalis</name>
    <dbReference type="NCBI Taxonomy" id="220754"/>
    <lineage>
        <taxon>Bacteria</taxon>
        <taxon>Bacillati</taxon>
        <taxon>Bacillota</taxon>
        <taxon>Bacilli</taxon>
        <taxon>Bacillales</taxon>
        <taxon>Caryophanaceae</taxon>
        <taxon>Jeotgalibacillus</taxon>
    </lineage>
</organism>
<comment type="caution">
    <text evidence="2">The sequence shown here is derived from an EMBL/GenBank/DDBJ whole genome shotgun (WGS) entry which is preliminary data.</text>
</comment>
<dbReference type="InterPro" id="IPR015208">
    <property type="entry name" value="T4_recomb_endonuclease_dimer"/>
</dbReference>
<evidence type="ECO:0000259" key="1">
    <source>
        <dbReference type="Pfam" id="PF09124"/>
    </source>
</evidence>
<dbReference type="SUPFAM" id="SSF68918">
    <property type="entry name" value="Recombination endonuclease VII, C-terminal and dimerization domains"/>
    <property type="match status" value="1"/>
</dbReference>
<feature type="domain" description="T4 recombination endonuclease VII dimerisation" evidence="1">
    <location>
        <begin position="62"/>
        <end position="91"/>
    </location>
</feature>
<proteinExistence type="predicted"/>
<dbReference type="Gene3D" id="1.10.720.30">
    <property type="entry name" value="SAP domain"/>
    <property type="match status" value="1"/>
</dbReference>
<sequence length="95" mass="10627">MINIIGPKGQRLRATERAYKEIYKAQGYKSVSAKPSAEEVKEAETKAEENSDYASQTAAALKRVKNEKLSAYLDDKGIEYQEDATKEDLIELIKG</sequence>